<protein>
    <recommendedName>
        <fullName evidence="6">CUB domain-containing protein</fullName>
    </recommendedName>
</protein>
<feature type="signal peptide" evidence="3">
    <location>
        <begin position="1"/>
        <end position="23"/>
    </location>
</feature>
<dbReference type="Gene3D" id="2.60.120.290">
    <property type="entry name" value="Spermadhesin, CUB domain"/>
    <property type="match status" value="1"/>
</dbReference>
<feature type="compositionally biased region" description="Polar residues" evidence="1">
    <location>
        <begin position="182"/>
        <end position="192"/>
    </location>
</feature>
<evidence type="ECO:0000313" key="4">
    <source>
        <dbReference type="EMBL" id="KAK7863771.1"/>
    </source>
</evidence>
<feature type="compositionally biased region" description="Low complexity" evidence="1">
    <location>
        <begin position="161"/>
        <end position="176"/>
    </location>
</feature>
<proteinExistence type="predicted"/>
<feature type="region of interest" description="Disordered" evidence="1">
    <location>
        <begin position="33"/>
        <end position="225"/>
    </location>
</feature>
<comment type="caution">
    <text evidence="4">The sequence shown here is derived from an EMBL/GenBank/DDBJ whole genome shotgun (WGS) entry which is preliminary data.</text>
</comment>
<keyword evidence="2" id="KW-0472">Membrane</keyword>
<keyword evidence="2" id="KW-1133">Transmembrane helix</keyword>
<sequence>MKCNLRTVCIFLGIFGAAWMSAADQLKRGLNTVPVKPPTQSPDDLTETTEGTPISATHEISSATSTQRDSTNSEVHVHASTFNYSSKENSEATPVVNSEASTAENPEASTTENPQAKTVVNSEASTAENSETSTAEIPEASTAENPEASTTENPQAKTVVNSEASTAENSETSTAEIPEASTAENQEATTAKNPEAKTVENSEATTAVTSEIIDGPGRMAPEDLSPADISCSLEQLTAEKGEIKPPYENEDKCQRWLVKYEEGYSVDITVDRLDLDGETSDYVLISPDENTTGDADNPVLSWTLTGKKYYKIPYKGTAYIQFVTHKSKTKSEKPKGFRIIFERSGELTTTSPTSTAGPIPDPIDTESINIMAEFSDSVQAQLVQFRQEIATQANKFCSNINLTLNAFISYENVFLTNIQPCLRTWPNSDKCWIFKMTLPVDSKSDTYELTKENLQKMWDEWDGEELLKIGIKKTYGPNYKKKVIVWFLLSIVFIIIFSVFLLFFWQWQLKYSLKPQESKERESQTIQVPPFLEYMDSKYDDPEYLPYTDSMYDLGTETSTDDRFSYGALPPYTKRPSNVSTFQFGRPSNAGIDNTGFLEDEEEEYEIMNRASITKEIKKVDNEKEYKLSEQEEVNDNSSEKPVRKELVIIV</sequence>
<feature type="chain" id="PRO_5042924964" description="CUB domain-containing protein" evidence="3">
    <location>
        <begin position="24"/>
        <end position="651"/>
    </location>
</feature>
<evidence type="ECO:0000256" key="2">
    <source>
        <dbReference type="SAM" id="Phobius"/>
    </source>
</evidence>
<keyword evidence="3" id="KW-0732">Signal</keyword>
<evidence type="ECO:0000256" key="1">
    <source>
        <dbReference type="SAM" id="MobiDB-lite"/>
    </source>
</evidence>
<reference evidence="4 5" key="1">
    <citation type="submission" date="2024-03" db="EMBL/GenBank/DDBJ databases">
        <title>The genome assembly and annotation of the cricket Gryllus longicercus Weissman &amp; Gray.</title>
        <authorList>
            <person name="Szrajer S."/>
            <person name="Gray D."/>
            <person name="Ylla G."/>
        </authorList>
    </citation>
    <scope>NUCLEOTIDE SEQUENCE [LARGE SCALE GENOMIC DNA]</scope>
    <source>
        <strain evidence="4">DAG 2021-001</strain>
        <tissue evidence="4">Whole body minus gut</tissue>
    </source>
</reference>
<feature type="compositionally biased region" description="Polar residues" evidence="1">
    <location>
        <begin position="48"/>
        <end position="120"/>
    </location>
</feature>
<organism evidence="4 5">
    <name type="scientific">Gryllus longicercus</name>
    <dbReference type="NCBI Taxonomy" id="2509291"/>
    <lineage>
        <taxon>Eukaryota</taxon>
        <taxon>Metazoa</taxon>
        <taxon>Ecdysozoa</taxon>
        <taxon>Arthropoda</taxon>
        <taxon>Hexapoda</taxon>
        <taxon>Insecta</taxon>
        <taxon>Pterygota</taxon>
        <taxon>Neoptera</taxon>
        <taxon>Polyneoptera</taxon>
        <taxon>Orthoptera</taxon>
        <taxon>Ensifera</taxon>
        <taxon>Gryllidea</taxon>
        <taxon>Grylloidea</taxon>
        <taxon>Gryllidae</taxon>
        <taxon>Gryllinae</taxon>
        <taxon>Gryllus</taxon>
    </lineage>
</organism>
<feature type="transmembrane region" description="Helical" evidence="2">
    <location>
        <begin position="483"/>
        <end position="505"/>
    </location>
</feature>
<dbReference type="InterPro" id="IPR035914">
    <property type="entry name" value="Sperma_CUB_dom_sf"/>
</dbReference>
<keyword evidence="5" id="KW-1185">Reference proteome</keyword>
<dbReference type="AlphaFoldDB" id="A0AAN9VJ49"/>
<evidence type="ECO:0000313" key="5">
    <source>
        <dbReference type="Proteomes" id="UP001378592"/>
    </source>
</evidence>
<gene>
    <name evidence="4" type="ORF">R5R35_009577</name>
</gene>
<dbReference type="Proteomes" id="UP001378592">
    <property type="component" value="Unassembled WGS sequence"/>
</dbReference>
<name>A0AAN9VJ49_9ORTH</name>
<evidence type="ECO:0000256" key="3">
    <source>
        <dbReference type="SAM" id="SignalP"/>
    </source>
</evidence>
<keyword evidence="2" id="KW-0812">Transmembrane</keyword>
<feature type="compositionally biased region" description="Polar residues" evidence="1">
    <location>
        <begin position="142"/>
        <end position="160"/>
    </location>
</feature>
<dbReference type="EMBL" id="JAZDUA010000221">
    <property type="protein sequence ID" value="KAK7863771.1"/>
    <property type="molecule type" value="Genomic_DNA"/>
</dbReference>
<accession>A0AAN9VJ49</accession>
<evidence type="ECO:0008006" key="6">
    <source>
        <dbReference type="Google" id="ProtNLM"/>
    </source>
</evidence>
<feature type="compositionally biased region" description="Low complexity" evidence="1">
    <location>
        <begin position="121"/>
        <end position="136"/>
    </location>
</feature>